<reference evidence="1 2" key="1">
    <citation type="journal article" date="2019" name="Emerg. Microbes Infect.">
        <title>Comprehensive subspecies identification of 175 nontuberculous mycobacteria species based on 7547 genomic profiles.</title>
        <authorList>
            <person name="Matsumoto Y."/>
            <person name="Kinjo T."/>
            <person name="Motooka D."/>
            <person name="Nabeya D."/>
            <person name="Jung N."/>
            <person name="Uechi K."/>
            <person name="Horii T."/>
            <person name="Iida T."/>
            <person name="Fujita J."/>
            <person name="Nakamura S."/>
        </authorList>
    </citation>
    <scope>NUCLEOTIDE SEQUENCE [LARGE SCALE GENOMIC DNA]</scope>
    <source>
        <strain evidence="1 2">JCM 30996</strain>
    </source>
</reference>
<protein>
    <submittedName>
        <fullName evidence="1">Type VII secretion-associated protein</fullName>
    </submittedName>
</protein>
<evidence type="ECO:0000313" key="2">
    <source>
        <dbReference type="Proteomes" id="UP000465304"/>
    </source>
</evidence>
<keyword evidence="2" id="KW-1185">Reference proteome</keyword>
<comment type="caution">
    <text evidence="1">The sequence shown here is derived from an EMBL/GenBank/DDBJ whole genome shotgun (WGS) entry which is preliminary data.</text>
</comment>
<organism evidence="1 2">
    <name type="scientific">Mycolicibacterium hippocampi</name>
    <dbReference type="NCBI Taxonomy" id="659824"/>
    <lineage>
        <taxon>Bacteria</taxon>
        <taxon>Bacillati</taxon>
        <taxon>Actinomycetota</taxon>
        <taxon>Actinomycetes</taxon>
        <taxon>Mycobacteriales</taxon>
        <taxon>Mycobacteriaceae</taxon>
        <taxon>Mycolicibacterium</taxon>
    </lineage>
</organism>
<dbReference type="Proteomes" id="UP000465304">
    <property type="component" value="Unassembled WGS sequence"/>
</dbReference>
<dbReference type="EMBL" id="BLLB01000002">
    <property type="protein sequence ID" value="GFH01690.1"/>
    <property type="molecule type" value="Genomic_DNA"/>
</dbReference>
<gene>
    <name evidence="1" type="ORF">MHIP_21730</name>
</gene>
<evidence type="ECO:0000313" key="1">
    <source>
        <dbReference type="EMBL" id="GFH01690.1"/>
    </source>
</evidence>
<sequence>MTVTVIEVGPQTVRGPGAAAPQEVVAAAIECIDDRFALLGDRLVEVRSLWGEVLDVVAAEHTGTLALVFPTWWSAARIELVTDSARSRATEVVVLRRASILAGHGSATAVEFSDDLVVVTSPGASVTVLSRAEGDVAQYLRGASAVVVDVPAGVTPPAPALTVCLYATAVTLAHSDRHRLLAAANHAMPHHGPDGSVGVAAHRRRRTVAVMAGVFLSVAAAGGGWAAQALSGQRPSESAGTLLVEGRVAVRVPAQWTVERITSGPGSARVRVSAPTGDPTALHITQSSGQMSQTLQEVAESLRRAVQSEPSGVFVDFDPDGNVGNRPAVTYRERRADGDTGWAVVIDGATRIAIGCQGPAARRDVIDAVCIQAVESAQVLP</sequence>
<name>A0A7I9ZKX5_9MYCO</name>
<proteinExistence type="predicted"/>
<dbReference type="RefSeq" id="WP_163888434.1">
    <property type="nucleotide sequence ID" value="NZ_BLLB01000002.1"/>
</dbReference>
<accession>A0A7I9ZKX5</accession>
<dbReference type="InterPro" id="IPR023840">
    <property type="entry name" value="T7SS_Rv3446c"/>
</dbReference>
<dbReference type="NCBIfam" id="TIGR03931">
    <property type="entry name" value="T7SS_Rv3446c"/>
    <property type="match status" value="1"/>
</dbReference>
<dbReference type="AlphaFoldDB" id="A0A7I9ZKX5"/>